<dbReference type="AlphaFoldDB" id="A0A2M4DJX7"/>
<reference evidence="1" key="1">
    <citation type="submission" date="2018-01" db="EMBL/GenBank/DDBJ databases">
        <title>An insight into the sialome of Amazonian anophelines.</title>
        <authorList>
            <person name="Ribeiro J.M."/>
            <person name="Scarpassa V."/>
            <person name="Calvo E."/>
        </authorList>
    </citation>
    <scope>NUCLEOTIDE SEQUENCE</scope>
</reference>
<accession>A0A2M4DJX7</accession>
<evidence type="ECO:0000313" key="1">
    <source>
        <dbReference type="EMBL" id="MBW77847.1"/>
    </source>
</evidence>
<sequence>MFPLVTLFGVVCLRRAPTSYVRFGCRSTASGLHGAGLLFILCVSTARGRVSGYGSVITVTKHRASAVGN</sequence>
<name>A0A2M4DJX7_ANODA</name>
<protein>
    <submittedName>
        <fullName evidence="1">Putative secreted protein</fullName>
    </submittedName>
</protein>
<dbReference type="EMBL" id="GGFL01013669">
    <property type="protein sequence ID" value="MBW77847.1"/>
    <property type="molecule type" value="Transcribed_RNA"/>
</dbReference>
<organism evidence="1">
    <name type="scientific">Anopheles darlingi</name>
    <name type="common">Mosquito</name>
    <dbReference type="NCBI Taxonomy" id="43151"/>
    <lineage>
        <taxon>Eukaryota</taxon>
        <taxon>Metazoa</taxon>
        <taxon>Ecdysozoa</taxon>
        <taxon>Arthropoda</taxon>
        <taxon>Hexapoda</taxon>
        <taxon>Insecta</taxon>
        <taxon>Pterygota</taxon>
        <taxon>Neoptera</taxon>
        <taxon>Endopterygota</taxon>
        <taxon>Diptera</taxon>
        <taxon>Nematocera</taxon>
        <taxon>Culicoidea</taxon>
        <taxon>Culicidae</taxon>
        <taxon>Anophelinae</taxon>
        <taxon>Anopheles</taxon>
    </lineage>
</organism>
<proteinExistence type="predicted"/>